<sequence length="141" mass="16247">MNVIRTGEPHIREFLLQQLGQMIAIVKIHIRSYLDEIFRVVREFWTTNSPMQTTLINVVEQIVIALGGEFKIYVPYLIPHILRVFANDKSVRRSVTVKLLNALQSFGTNLDDYMHLLIPPIVRLFESSDIKDSDVKIAALK</sequence>
<dbReference type="AlphaFoldDB" id="A0A7R9LYY3"/>
<dbReference type="Proteomes" id="UP000759131">
    <property type="component" value="Unassembled WGS sequence"/>
</dbReference>
<dbReference type="InterPro" id="IPR011989">
    <property type="entry name" value="ARM-like"/>
</dbReference>
<proteinExistence type="predicted"/>
<keyword evidence="2" id="KW-1185">Reference proteome</keyword>
<dbReference type="Gene3D" id="1.25.10.10">
    <property type="entry name" value="Leucine-rich Repeat Variant"/>
    <property type="match status" value="1"/>
</dbReference>
<accession>A0A7R9LYY3</accession>
<evidence type="ECO:0008006" key="3">
    <source>
        <dbReference type="Google" id="ProtNLM"/>
    </source>
</evidence>
<reference evidence="1" key="1">
    <citation type="submission" date="2020-11" db="EMBL/GenBank/DDBJ databases">
        <authorList>
            <person name="Tran Van P."/>
        </authorList>
    </citation>
    <scope>NUCLEOTIDE SEQUENCE</scope>
</reference>
<organism evidence="1">
    <name type="scientific">Medioppia subpectinata</name>
    <dbReference type="NCBI Taxonomy" id="1979941"/>
    <lineage>
        <taxon>Eukaryota</taxon>
        <taxon>Metazoa</taxon>
        <taxon>Ecdysozoa</taxon>
        <taxon>Arthropoda</taxon>
        <taxon>Chelicerata</taxon>
        <taxon>Arachnida</taxon>
        <taxon>Acari</taxon>
        <taxon>Acariformes</taxon>
        <taxon>Sarcoptiformes</taxon>
        <taxon>Oribatida</taxon>
        <taxon>Brachypylina</taxon>
        <taxon>Oppioidea</taxon>
        <taxon>Oppiidae</taxon>
        <taxon>Medioppia</taxon>
    </lineage>
</organism>
<evidence type="ECO:0000313" key="1">
    <source>
        <dbReference type="EMBL" id="CAD7650497.1"/>
    </source>
</evidence>
<feature type="non-terminal residue" evidence="1">
    <location>
        <position position="1"/>
    </location>
</feature>
<evidence type="ECO:0000313" key="2">
    <source>
        <dbReference type="Proteomes" id="UP000759131"/>
    </source>
</evidence>
<protein>
    <recommendedName>
        <fullName evidence="3">Serine/threonine-protein kinase TOR</fullName>
    </recommendedName>
</protein>
<dbReference type="EMBL" id="OC906797">
    <property type="protein sequence ID" value="CAD7650497.1"/>
    <property type="molecule type" value="Genomic_DNA"/>
</dbReference>
<dbReference type="EMBL" id="CAJPIZ010052222">
    <property type="protein sequence ID" value="CAG2122941.1"/>
    <property type="molecule type" value="Genomic_DNA"/>
</dbReference>
<gene>
    <name evidence="1" type="ORF">OSB1V03_LOCUS22886</name>
</gene>
<name>A0A7R9LYY3_9ACAR</name>
<dbReference type="OrthoDB" id="2250022at2759"/>
<dbReference type="SUPFAM" id="SSF48371">
    <property type="entry name" value="ARM repeat"/>
    <property type="match status" value="1"/>
</dbReference>
<dbReference type="InterPro" id="IPR016024">
    <property type="entry name" value="ARM-type_fold"/>
</dbReference>